<proteinExistence type="inferred from homology"/>
<sequence>MNVYNAAASVVEKVRSKHSGIRAALYALPIAHSLRPTVQALAQESLKHAEAIVSAAQATGLLDAVKAIDATERVDSARFKALPAFFPESLVIVLCYELLIGPLRKLKGAHFGSVALVRDAQTELQMFFNTSKDYPKTSAAIAKVRTKENKANSSLPRYIRVNTLKSTVDKAVKALQKNGFKPVVHPIIPELLVLPPGTNLHGHALVKSGVLFVQDLASCLPVAATPSIEQHKIAVDACAAPGNKTTQLAAKLALTHPKEASVIAFERVPARAKSLKNTVTKAGANDKINVVEADFLEMDRMDKRWAQATLAICDPSCSGSGNVSVGEDIPVHTTEELQAFADHQFAIVQKAMSLPNMQTVMYSTCSIHQIENEEVVARLLKEHGAEWSLVSILPDWSERGETCKNLAERLCKRCVRASHAQKTHGFFVSCFVKRHAENIVDASLKRKSACEVTSSSKKMKIKHTKKK</sequence>
<keyword evidence="1 5" id="KW-0489">Methyltransferase</keyword>
<keyword evidence="8" id="KW-1185">Reference proteome</keyword>
<evidence type="ECO:0000256" key="3">
    <source>
        <dbReference type="ARBA" id="ARBA00022691"/>
    </source>
</evidence>
<dbReference type="Gene3D" id="3.40.50.150">
    <property type="entry name" value="Vaccinia Virus protein VP39"/>
    <property type="match status" value="1"/>
</dbReference>
<feature type="domain" description="SAM-dependent MTase RsmB/NOP-type" evidence="6">
    <location>
        <begin position="147"/>
        <end position="434"/>
    </location>
</feature>
<evidence type="ECO:0000256" key="4">
    <source>
        <dbReference type="ARBA" id="ARBA00022884"/>
    </source>
</evidence>
<name>A0A1V9ZQG4_9STRA</name>
<keyword evidence="3 5" id="KW-0949">S-adenosyl-L-methionine</keyword>
<evidence type="ECO:0000256" key="2">
    <source>
        <dbReference type="ARBA" id="ARBA00022679"/>
    </source>
</evidence>
<evidence type="ECO:0000256" key="5">
    <source>
        <dbReference type="PROSITE-ProRule" id="PRU01023"/>
    </source>
</evidence>
<dbReference type="PANTHER" id="PTHR22807">
    <property type="entry name" value="NOP2 YEAST -RELATED NOL1/NOP2/FMU SUN DOMAIN-CONTAINING"/>
    <property type="match status" value="1"/>
</dbReference>
<reference evidence="7 8" key="1">
    <citation type="journal article" date="2014" name="Genome Biol. Evol.">
        <title>The secreted proteins of Achlya hypogyna and Thraustotheca clavata identify the ancestral oomycete secretome and reveal gene acquisitions by horizontal gene transfer.</title>
        <authorList>
            <person name="Misner I."/>
            <person name="Blouin N."/>
            <person name="Leonard G."/>
            <person name="Richards T.A."/>
            <person name="Lane C.E."/>
        </authorList>
    </citation>
    <scope>NUCLEOTIDE SEQUENCE [LARGE SCALE GENOMIC DNA]</scope>
    <source>
        <strain evidence="7 8">ATCC 34112</strain>
    </source>
</reference>
<dbReference type="Pfam" id="PF01189">
    <property type="entry name" value="Methyltr_RsmB-F"/>
    <property type="match status" value="1"/>
</dbReference>
<comment type="similarity">
    <text evidence="5">Belongs to the class I-like SAM-binding methyltransferase superfamily. RsmB/NOP family.</text>
</comment>
<organism evidence="7 8">
    <name type="scientific">Thraustotheca clavata</name>
    <dbReference type="NCBI Taxonomy" id="74557"/>
    <lineage>
        <taxon>Eukaryota</taxon>
        <taxon>Sar</taxon>
        <taxon>Stramenopiles</taxon>
        <taxon>Oomycota</taxon>
        <taxon>Saprolegniomycetes</taxon>
        <taxon>Saprolegniales</taxon>
        <taxon>Achlyaceae</taxon>
        <taxon>Thraustotheca</taxon>
    </lineage>
</organism>
<dbReference type="OrthoDB" id="435282at2759"/>
<feature type="binding site" evidence="5">
    <location>
        <position position="294"/>
    </location>
    <ligand>
        <name>S-adenosyl-L-methionine</name>
        <dbReference type="ChEBI" id="CHEBI:59789"/>
    </ligand>
</feature>
<protein>
    <submittedName>
        <fullName evidence="7">tRNA and rRNA cytosine-C5-methylase</fullName>
    </submittedName>
</protein>
<evidence type="ECO:0000313" key="8">
    <source>
        <dbReference type="Proteomes" id="UP000243217"/>
    </source>
</evidence>
<evidence type="ECO:0000256" key="1">
    <source>
        <dbReference type="ARBA" id="ARBA00022603"/>
    </source>
</evidence>
<feature type="active site" description="Nucleophile" evidence="5">
    <location>
        <position position="365"/>
    </location>
</feature>
<dbReference type="GO" id="GO:0005730">
    <property type="term" value="C:nucleolus"/>
    <property type="evidence" value="ECO:0007669"/>
    <property type="project" value="TreeGrafter"/>
</dbReference>
<evidence type="ECO:0000313" key="7">
    <source>
        <dbReference type="EMBL" id="OQS00265.1"/>
    </source>
</evidence>
<accession>A0A1V9ZQG4</accession>
<feature type="binding site" evidence="5">
    <location>
        <position position="314"/>
    </location>
    <ligand>
        <name>S-adenosyl-L-methionine</name>
        <dbReference type="ChEBI" id="CHEBI:59789"/>
    </ligand>
</feature>
<dbReference type="AlphaFoldDB" id="A0A1V9ZQG4"/>
<evidence type="ECO:0000259" key="6">
    <source>
        <dbReference type="PROSITE" id="PS51686"/>
    </source>
</evidence>
<dbReference type="GO" id="GO:0008173">
    <property type="term" value="F:RNA methyltransferase activity"/>
    <property type="evidence" value="ECO:0007669"/>
    <property type="project" value="InterPro"/>
</dbReference>
<dbReference type="InterPro" id="IPR029063">
    <property type="entry name" value="SAM-dependent_MTases_sf"/>
</dbReference>
<dbReference type="PANTHER" id="PTHR22807:SF4">
    <property type="entry name" value="28S RRNA (CYTOSINE-C(5))-METHYLTRANSFERASE"/>
    <property type="match status" value="1"/>
</dbReference>
<dbReference type="GO" id="GO:0003723">
    <property type="term" value="F:RNA binding"/>
    <property type="evidence" value="ECO:0007669"/>
    <property type="project" value="UniProtKB-UniRule"/>
</dbReference>
<feature type="binding site" evidence="5">
    <location>
        <position position="266"/>
    </location>
    <ligand>
        <name>S-adenosyl-L-methionine</name>
        <dbReference type="ChEBI" id="CHEBI:59789"/>
    </ligand>
</feature>
<dbReference type="InterPro" id="IPR049560">
    <property type="entry name" value="MeTrfase_RsmB-F_NOP2_cat"/>
</dbReference>
<dbReference type="SUPFAM" id="SSF53335">
    <property type="entry name" value="S-adenosyl-L-methionine-dependent methyltransferases"/>
    <property type="match status" value="1"/>
</dbReference>
<feature type="binding site" evidence="5">
    <location>
        <begin position="238"/>
        <end position="244"/>
    </location>
    <ligand>
        <name>S-adenosyl-L-methionine</name>
        <dbReference type="ChEBI" id="CHEBI:59789"/>
    </ligand>
</feature>
<dbReference type="PRINTS" id="PR02008">
    <property type="entry name" value="RCMTFAMILY"/>
</dbReference>
<dbReference type="STRING" id="74557.A0A1V9ZQG4"/>
<dbReference type="PROSITE" id="PS51686">
    <property type="entry name" value="SAM_MT_RSMB_NOP"/>
    <property type="match status" value="1"/>
</dbReference>
<keyword evidence="2 5" id="KW-0808">Transferase</keyword>
<dbReference type="Pfam" id="PF21148">
    <property type="entry name" value="NSUN5_fdxn-like"/>
    <property type="match status" value="1"/>
</dbReference>
<keyword evidence="4 5" id="KW-0694">RNA-binding</keyword>
<dbReference type="InterPro" id="IPR001678">
    <property type="entry name" value="MeTrfase_RsmB-F_NOP2_dom"/>
</dbReference>
<gene>
    <name evidence="7" type="ORF">THRCLA_06081</name>
</gene>
<dbReference type="EMBL" id="JNBS01001727">
    <property type="protein sequence ID" value="OQS00265.1"/>
    <property type="molecule type" value="Genomic_DNA"/>
</dbReference>
<dbReference type="InterPro" id="IPR023267">
    <property type="entry name" value="RCMT"/>
</dbReference>
<dbReference type="GO" id="GO:0070475">
    <property type="term" value="P:rRNA base methylation"/>
    <property type="evidence" value="ECO:0007669"/>
    <property type="project" value="TreeGrafter"/>
</dbReference>
<dbReference type="Proteomes" id="UP000243217">
    <property type="component" value="Unassembled WGS sequence"/>
</dbReference>
<dbReference type="InterPro" id="IPR049561">
    <property type="entry name" value="NSUN5_7_fdxn-like"/>
</dbReference>
<comment type="caution">
    <text evidence="7">The sequence shown here is derived from an EMBL/GenBank/DDBJ whole genome shotgun (WGS) entry which is preliminary data.</text>
</comment>
<dbReference type="Gene3D" id="3.30.70.1170">
    <property type="entry name" value="Sun protein, domain 3"/>
    <property type="match status" value="1"/>
</dbReference>